<dbReference type="EMBL" id="MU863647">
    <property type="protein sequence ID" value="KAK4099699.1"/>
    <property type="molecule type" value="Genomic_DNA"/>
</dbReference>
<keyword evidence="9" id="KW-1185">Reference proteome</keyword>
<gene>
    <name evidence="8" type="ORF">N658DRAFT_568001</name>
</gene>
<evidence type="ECO:0000313" key="9">
    <source>
        <dbReference type="Proteomes" id="UP001305647"/>
    </source>
</evidence>
<evidence type="ECO:0000256" key="2">
    <source>
        <dbReference type="ARBA" id="ARBA00009797"/>
    </source>
</evidence>
<comment type="caution">
    <text evidence="8">The sequence shown here is derived from an EMBL/GenBank/DDBJ whole genome shotgun (WGS) entry which is preliminary data.</text>
</comment>
<dbReference type="InterPro" id="IPR019190">
    <property type="entry name" value="EXOV"/>
</dbReference>
<evidence type="ECO:0000256" key="6">
    <source>
        <dbReference type="ARBA" id="ARBA00022839"/>
    </source>
</evidence>
<feature type="compositionally biased region" description="Low complexity" evidence="7">
    <location>
        <begin position="1"/>
        <end position="11"/>
    </location>
</feature>
<dbReference type="PANTHER" id="PTHR14464:SF4">
    <property type="entry name" value="EXONUCLEASE V"/>
    <property type="match status" value="1"/>
</dbReference>
<evidence type="ECO:0000256" key="7">
    <source>
        <dbReference type="SAM" id="MobiDB-lite"/>
    </source>
</evidence>
<keyword evidence="4" id="KW-0479">Metal-binding</keyword>
<accession>A0AAN6PXE7</accession>
<keyword evidence="6" id="KW-0378">Hydrolase</keyword>
<protein>
    <recommendedName>
        <fullName evidence="10">Defects in morphology protein 1</fullName>
    </recommendedName>
</protein>
<dbReference type="GO" id="GO:0005739">
    <property type="term" value="C:mitochondrion"/>
    <property type="evidence" value="ECO:0007669"/>
    <property type="project" value="TreeGrafter"/>
</dbReference>
<dbReference type="GO" id="GO:0045145">
    <property type="term" value="F:single-stranded DNA 5'-3' DNA exonuclease activity"/>
    <property type="evidence" value="ECO:0007669"/>
    <property type="project" value="InterPro"/>
</dbReference>
<feature type="compositionally biased region" description="Basic and acidic residues" evidence="7">
    <location>
        <begin position="648"/>
        <end position="658"/>
    </location>
</feature>
<keyword evidence="4" id="KW-0408">Iron</keyword>
<evidence type="ECO:0000256" key="3">
    <source>
        <dbReference type="ARBA" id="ARBA00011245"/>
    </source>
</evidence>
<reference evidence="8" key="1">
    <citation type="journal article" date="2023" name="Mol. Phylogenet. Evol.">
        <title>Genome-scale phylogeny and comparative genomics of the fungal order Sordariales.</title>
        <authorList>
            <person name="Hensen N."/>
            <person name="Bonometti L."/>
            <person name="Westerberg I."/>
            <person name="Brannstrom I.O."/>
            <person name="Guillou S."/>
            <person name="Cros-Aarteil S."/>
            <person name="Calhoun S."/>
            <person name="Haridas S."/>
            <person name="Kuo A."/>
            <person name="Mondo S."/>
            <person name="Pangilinan J."/>
            <person name="Riley R."/>
            <person name="LaButti K."/>
            <person name="Andreopoulos B."/>
            <person name="Lipzen A."/>
            <person name="Chen C."/>
            <person name="Yan M."/>
            <person name="Daum C."/>
            <person name="Ng V."/>
            <person name="Clum A."/>
            <person name="Steindorff A."/>
            <person name="Ohm R.A."/>
            <person name="Martin F."/>
            <person name="Silar P."/>
            <person name="Natvig D.O."/>
            <person name="Lalanne C."/>
            <person name="Gautier V."/>
            <person name="Ament-Velasquez S.L."/>
            <person name="Kruys A."/>
            <person name="Hutchinson M.I."/>
            <person name="Powell A.J."/>
            <person name="Barry K."/>
            <person name="Miller A.N."/>
            <person name="Grigoriev I.V."/>
            <person name="Debuchy R."/>
            <person name="Gladieux P."/>
            <person name="Hiltunen Thoren M."/>
            <person name="Johannesson H."/>
        </authorList>
    </citation>
    <scope>NUCLEOTIDE SEQUENCE</scope>
    <source>
        <strain evidence="8">CBS 757.83</strain>
    </source>
</reference>
<comment type="cofactor">
    <cofactor evidence="1">
        <name>[4Fe-4S] cluster</name>
        <dbReference type="ChEBI" id="CHEBI:49883"/>
    </cofactor>
</comment>
<dbReference type="Pfam" id="PF09810">
    <property type="entry name" value="Exo5"/>
    <property type="match status" value="1"/>
</dbReference>
<feature type="region of interest" description="Disordered" evidence="7">
    <location>
        <begin position="112"/>
        <end position="169"/>
    </location>
</feature>
<keyword evidence="5" id="KW-0540">Nuclease</keyword>
<evidence type="ECO:0000313" key="8">
    <source>
        <dbReference type="EMBL" id="KAK4099699.1"/>
    </source>
</evidence>
<proteinExistence type="inferred from homology"/>
<name>A0AAN6PXE7_9PEZI</name>
<comment type="similarity">
    <text evidence="2">Belongs to the EXO5 family.</text>
</comment>
<organism evidence="8 9">
    <name type="scientific">Parathielavia hyrcaniae</name>
    <dbReference type="NCBI Taxonomy" id="113614"/>
    <lineage>
        <taxon>Eukaryota</taxon>
        <taxon>Fungi</taxon>
        <taxon>Dikarya</taxon>
        <taxon>Ascomycota</taxon>
        <taxon>Pezizomycotina</taxon>
        <taxon>Sordariomycetes</taxon>
        <taxon>Sordariomycetidae</taxon>
        <taxon>Sordariales</taxon>
        <taxon>Chaetomiaceae</taxon>
        <taxon>Parathielavia</taxon>
    </lineage>
</organism>
<evidence type="ECO:0000256" key="1">
    <source>
        <dbReference type="ARBA" id="ARBA00001966"/>
    </source>
</evidence>
<feature type="region of interest" description="Disordered" evidence="7">
    <location>
        <begin position="443"/>
        <end position="467"/>
    </location>
</feature>
<feature type="compositionally biased region" description="Low complexity" evidence="7">
    <location>
        <begin position="449"/>
        <end position="467"/>
    </location>
</feature>
<feature type="compositionally biased region" description="Gly residues" evidence="7">
    <location>
        <begin position="669"/>
        <end position="692"/>
    </location>
</feature>
<reference evidence="8" key="2">
    <citation type="submission" date="2023-05" db="EMBL/GenBank/DDBJ databases">
        <authorList>
            <consortium name="Lawrence Berkeley National Laboratory"/>
            <person name="Steindorff A."/>
            <person name="Hensen N."/>
            <person name="Bonometti L."/>
            <person name="Westerberg I."/>
            <person name="Brannstrom I.O."/>
            <person name="Guillou S."/>
            <person name="Cros-Aarteil S."/>
            <person name="Calhoun S."/>
            <person name="Haridas S."/>
            <person name="Kuo A."/>
            <person name="Mondo S."/>
            <person name="Pangilinan J."/>
            <person name="Riley R."/>
            <person name="Labutti K."/>
            <person name="Andreopoulos B."/>
            <person name="Lipzen A."/>
            <person name="Chen C."/>
            <person name="Yanf M."/>
            <person name="Daum C."/>
            <person name="Ng V."/>
            <person name="Clum A."/>
            <person name="Ohm R."/>
            <person name="Martin F."/>
            <person name="Silar P."/>
            <person name="Natvig D."/>
            <person name="Lalanne C."/>
            <person name="Gautier V."/>
            <person name="Ament-Velasquez S.L."/>
            <person name="Kruys A."/>
            <person name="Hutchinson M.I."/>
            <person name="Powell A.J."/>
            <person name="Barry K."/>
            <person name="Miller A.N."/>
            <person name="Grigoriev I.V."/>
            <person name="Debuchy R."/>
            <person name="Gladieux P."/>
            <person name="Thoren M.H."/>
            <person name="Johannesson H."/>
        </authorList>
    </citation>
    <scope>NUCLEOTIDE SEQUENCE</scope>
    <source>
        <strain evidence="8">CBS 757.83</strain>
    </source>
</reference>
<feature type="compositionally biased region" description="Polar residues" evidence="7">
    <location>
        <begin position="341"/>
        <end position="355"/>
    </location>
</feature>
<keyword evidence="4" id="KW-0004">4Fe-4S</keyword>
<evidence type="ECO:0008006" key="10">
    <source>
        <dbReference type="Google" id="ProtNLM"/>
    </source>
</evidence>
<dbReference type="Proteomes" id="UP001305647">
    <property type="component" value="Unassembled WGS sequence"/>
</dbReference>
<feature type="region of interest" description="Disordered" evidence="7">
    <location>
        <begin position="526"/>
        <end position="582"/>
    </location>
</feature>
<dbReference type="GO" id="GO:0051539">
    <property type="term" value="F:4 iron, 4 sulfur cluster binding"/>
    <property type="evidence" value="ECO:0007669"/>
    <property type="project" value="UniProtKB-KW"/>
</dbReference>
<feature type="region of interest" description="Disordered" evidence="7">
    <location>
        <begin position="1"/>
        <end position="24"/>
    </location>
</feature>
<evidence type="ECO:0000256" key="4">
    <source>
        <dbReference type="ARBA" id="ARBA00022485"/>
    </source>
</evidence>
<dbReference type="PANTHER" id="PTHR14464">
    <property type="entry name" value="EXONUCLEASE V"/>
    <property type="match status" value="1"/>
</dbReference>
<sequence>MAGFASDSVSGSGSGSGSDSEYSYNFTASDEETLWAIVDRLSASSPRNPRNPNPVSAGRRTPATPTRNTTTIASSPFSPFDPDASLAIDETIAAITDEDLSFDISELNEYDDDGRAQDPARVHHDVSRSSTPEWESTRLAPPFAAGTGRGHASFVSKPKPRPPLPALLPGPDVRYPDLSRALSDAQETARLFSRAEVPSEDDDAKDKPSPLIRFRTFPMKTLSVSDLTAGSWCELQHFYALTRLPGGRKTRTAAMKRGSRLHEKLEREVFRTVQVEVEKREDGFGLKLWNMIQGLRLLQEQGATREFEVWGMVEGHVVNGVIDGLSYENPDAELQDDVFSSRGSSQTITNSQPYEPSTPGDSEIFITDVKTRNSAYPPRQEQVRGSIIQLFLYHRFLSDMAAHRLDYLSVFKRYGLNPDEPFSDSFMVQIGAVHEEVFAEPDADADAESLSTVDSSESSTGSDSEFVSAPCSPSQLSFASSSATKTLQYCTLRTLLPLLQQELRLTFPRGAADIGKIVAVEYRYRGRDEPTPHPAPPAFTTTTTTTTTTDPNLDPGETDPFQPPTSRSSRHGQEKQAPDLAPGSVICTNTFFVEPETLDLFLAETMRWWKGERPPRGAPPDEAAFKCRSCEFREACEWRAELDRQALSRARDNSDRARRGVVGGQTAAAGGGGVDVAGDGVGDTGDGGGVDGVGVKDGESGRRRRGRPSKGDKEKERKLHDIEDGCCCGGGGVRCGWVKRQ</sequence>
<keyword evidence="4" id="KW-0411">Iron-sulfur</keyword>
<keyword evidence="6" id="KW-0269">Exonuclease</keyword>
<evidence type="ECO:0000256" key="5">
    <source>
        <dbReference type="ARBA" id="ARBA00022722"/>
    </source>
</evidence>
<dbReference type="AlphaFoldDB" id="A0AAN6PXE7"/>
<dbReference type="GO" id="GO:0005634">
    <property type="term" value="C:nucleus"/>
    <property type="evidence" value="ECO:0007669"/>
    <property type="project" value="TreeGrafter"/>
</dbReference>
<feature type="compositionally biased region" description="Low complexity" evidence="7">
    <location>
        <begin position="42"/>
        <end position="81"/>
    </location>
</feature>
<feature type="region of interest" description="Disordered" evidence="7">
    <location>
        <begin position="340"/>
        <end position="362"/>
    </location>
</feature>
<feature type="compositionally biased region" description="Low complexity" evidence="7">
    <location>
        <begin position="540"/>
        <end position="549"/>
    </location>
</feature>
<comment type="subunit">
    <text evidence="3">Monomer.</text>
</comment>
<feature type="region of interest" description="Disordered" evidence="7">
    <location>
        <begin position="648"/>
        <end position="718"/>
    </location>
</feature>
<feature type="compositionally biased region" description="Basic and acidic residues" evidence="7">
    <location>
        <begin position="113"/>
        <end position="127"/>
    </location>
</feature>
<feature type="region of interest" description="Disordered" evidence="7">
    <location>
        <begin position="40"/>
        <end position="81"/>
    </location>
</feature>
<dbReference type="GO" id="GO:0036297">
    <property type="term" value="P:interstrand cross-link repair"/>
    <property type="evidence" value="ECO:0007669"/>
    <property type="project" value="TreeGrafter"/>
</dbReference>
<feature type="compositionally biased region" description="Basic and acidic residues" evidence="7">
    <location>
        <begin position="709"/>
        <end position="718"/>
    </location>
</feature>